<gene>
    <name evidence="1" type="ORF">SAMN05444487_11480</name>
</gene>
<evidence type="ECO:0000313" key="1">
    <source>
        <dbReference type="EMBL" id="SDX33975.1"/>
    </source>
</evidence>
<evidence type="ECO:0000313" key="2">
    <source>
        <dbReference type="Proteomes" id="UP000198534"/>
    </source>
</evidence>
<proteinExistence type="predicted"/>
<dbReference type="Pfam" id="PF14595">
    <property type="entry name" value="Thioredoxin_9"/>
    <property type="match status" value="1"/>
</dbReference>
<protein>
    <submittedName>
        <fullName evidence="1">Thioredoxin</fullName>
    </submittedName>
</protein>
<dbReference type="STRING" id="1048340.SAMN05444487_11480"/>
<name>A0A1H3AWJ1_9BACL</name>
<dbReference type="Proteomes" id="UP000198534">
    <property type="component" value="Unassembled WGS sequence"/>
</dbReference>
<dbReference type="RefSeq" id="WP_091741974.1">
    <property type="nucleotide sequence ID" value="NZ_FNNQ01000014.1"/>
</dbReference>
<dbReference type="SUPFAM" id="SSF52833">
    <property type="entry name" value="Thioredoxin-like"/>
    <property type="match status" value="1"/>
</dbReference>
<dbReference type="InterPro" id="IPR036249">
    <property type="entry name" value="Thioredoxin-like_sf"/>
</dbReference>
<accession>A0A1H3AWJ1</accession>
<dbReference type="Gene3D" id="3.40.30.10">
    <property type="entry name" value="Glutaredoxin"/>
    <property type="match status" value="1"/>
</dbReference>
<keyword evidence="2" id="KW-1185">Reference proteome</keyword>
<dbReference type="OrthoDB" id="6120799at2"/>
<dbReference type="AlphaFoldDB" id="A0A1H3AWJ1"/>
<reference evidence="1 2" key="1">
    <citation type="submission" date="2016-10" db="EMBL/GenBank/DDBJ databases">
        <authorList>
            <person name="de Groot N.N."/>
        </authorList>
    </citation>
    <scope>NUCLEOTIDE SEQUENCE [LARGE SCALE GENOMIC DNA]</scope>
    <source>
        <strain evidence="1 2">DSM 45610</strain>
    </source>
</reference>
<organism evidence="1 2">
    <name type="scientific">Marininema mesophilum</name>
    <dbReference type="NCBI Taxonomy" id="1048340"/>
    <lineage>
        <taxon>Bacteria</taxon>
        <taxon>Bacillati</taxon>
        <taxon>Bacillota</taxon>
        <taxon>Bacilli</taxon>
        <taxon>Bacillales</taxon>
        <taxon>Thermoactinomycetaceae</taxon>
        <taxon>Marininema</taxon>
    </lineage>
</organism>
<dbReference type="EMBL" id="FNNQ01000014">
    <property type="protein sequence ID" value="SDX33975.1"/>
    <property type="molecule type" value="Genomic_DNA"/>
</dbReference>
<sequence length="190" mass="22033">MGLNQWFAKGMTTKEYIDGMKVNQEGLLAIHDQFALSQEDLVFYHSLRERDLRAVVLTADWCGDAMLCVPILIKIAEEAMISLRFLNRDDHLDLMDQYLTNGKSRSIPIMIFIDAEGNEQAVWGPRAPEVQQLLEEVRSTLPDPADEEFATKQKEMYRAFKYEIKRNPEYWEAVNCSIRERLEATSTLIR</sequence>